<dbReference type="NCBIfam" id="TIGR03696">
    <property type="entry name" value="Rhs_assc_core"/>
    <property type="match status" value="1"/>
</dbReference>
<accession>A0A6N7Q140</accession>
<sequence>MEGVPKRSSVIPRPTVKAPDPSLPKGGGAVRGLGEKFNANVAMGTGTFNVPIATTPCRGLTPELALTYDSGTGNGPFGVGWHLSVPAITRKTDKGLPEYTDHWDTDTFILSGAEDLVPVLGPDGEKLITTEQGRRIQRYQPRVEGAFARVERITEAGAHYWQVTTKDNIRHIYGKSKTARVADALYPDRIFTWLLERTEDARGNVVQYEYKVEDLASVPKSLHEKHRHEDPKLFSNSYLKRIRYGNKKPSEADDFYFQVVFDYGEHDAEAPTPDEGKPWPCRKDPFSSYRATFEVRTYRLCRRVLVFHYFAELGAEPVLVRSTDFAYAEAPTLSQLVAVTQSGYIQKNGGYTKKSLPPLELGYSLPELRTEVQAVDPEYTADFGNVDGKRARWVDLEGEGLPGVLVQHGEGLFYKQNLGDAELAPARQLMRRPNALAPTMGRTELLDLEHEGRPSLVFFNRTGSGIHERTEDGEWGPFMPFSSHPNIPWNDPGVRFIDITGDGQQDIIFTSGHVHIWFPSLGKKGWGPPRNLPMVFDEDLAPTEVYRDNRGIVFVADMTGDGMPDIVRIKNGSICYWPNRGLGRLGPKVEMSNAPRFDDPLRFDPRRIRLADIDGSGTTDILYIGADGIQIAFNQAGNSWSKVEKLPGFPTADLGSPISVLDFLGTGTACIVWSSPWKGVAQPPMRYIDLLGSKKPYLLTSVKNNLGAEMKLEYAPSTKFYLEDLKNGTPWVSRLPFPVHVLARVETHDAVSGTKFVRTYNYHHGYYDSAEKEFRGFGRVEQWDAESFSENEFHLPPVLTKTWFHTGAFFEKDKIEKQFAREYYALDAQAPVLPDAVLPQGMSPREAREAARALKGQMLRQEIYGLDGSPQQHHPYLVTSASHEIRKLQPATDKAHAVFFPYVREKLEAHYERDPKDTRVVHTLALEVDAFGHVTRSGTVAYARRNMELPEQGLLATITEATVANRPAQSGFYRLGVPVETRAYELTGLPKAQSACLPFADVLASVNNAAAIPYEATPDGSLQKRLVEHVRHLYWDSSALAGPLPLGAVDGLALPYETYALAFTPGLLAKAYGSRVTPQLLVEGGYVEQDSLFWIRSGRETFDPTRFYLPIEVRDPLGQTTEIGYDSHNLLVVSVVDSLGNEITAENNYRTMSPVLVTDPNKNRTAVELDELGLVVATAVMGKAGAAEGDTLAEPTTTFEYDLERWWKDKKPNVVHAAARERHGDAATPWQNSYTYLDGLGREVMKKVRAEAGPAPKWDQNGILVKDAQGQLVLDNTTVRWVGTGRTVFDNKGNAVKKYEPFFSATHEYEDEKELVEWGVTPILRYDPLGRLVRTDHPNGTFSRVEFTPWKQTSWDENDTVLESAWCAARQAGASPLPSPQEQRAALLAAKHAGTPAALHLDVLGRPVLKAEDNGAAGKYTTATTLDIEGNPLAVIDARGNTAMAQLFDMLGRPLSQKSIDAGEWWTFYNVLGNPIRSWDSRGHVIRSVYDALHRRTELWVQKDAGAEILAEKTSYGEGHPNAQAANLRGKVYQVRDGAGLVTHAAYDFKGNPLEVHRQLAKNYKGDIDWSASPVLEAETFVQKTQYDALNRPTSLTTPDQSEARPKYNEAGLLEQVEVRLRGALNWTTFVDDIDYDAKGQRETIVYGNGVVTEYSYDPFTFRLTRIKTTRPSDGALLQDLRYTYDPIGNIVEIADLAQKTVFNNGPVEPVWKYEYDALYRLIEATGREHAGQNADKQQDEGGFPLLNVPHPNDPQALRNYTERYKYDAVGNIEKMIHEVVGLAGSWTRRYDVAQENNRLLRTSLPGDADGNFSAKYGHDAHGNMTLMPHLQLIRWDFKDQKREVDKGGGGKVYFTYDAVGQRVRKVWEHNGIVEERIYLGGFEIYRRSEAGSLVLERETLHVMDGAQRVVLAETKTVDVSVPNLVVAPRVRYQLGNHLGSAALELDEAGLVISYEEYHPFGTTAFHAAAGVEVSAKRYRYTGKERDEETGLYYHGARYYAPWLGRWTSADPAGMVDGPNLYQYALCNPIRLLDPTGTQAIPHGDEGTGGYGPGGSGAEGSGPGRARRPDEDVELPPPDEAPVPSPPPQEKAQQTKAEQKGRVPEELLKAAEQGAIKIAADKPGAKDLTAEQRQFAVKYFLYAVDELVKRGLPVRNALLLVAQTGMETSYGRKPTVKQPNPNVPHHNYLSFQPQDEQRRALRKMGVTILVEPRINKPGGGPQPTPVPHFADIRQSIAAQLDVAYGIGRTDTVAPWPQLGRELANAGATPASYATLADNVQYSGTPYMPKDPSAWNFSKEYARSLAVISSALNSLPEGLSPETKAWAAALAAELLPKRR</sequence>
<dbReference type="PANTHER" id="PTHR32305">
    <property type="match status" value="1"/>
</dbReference>
<name>A0A6N7Q140_9BACT</name>
<comment type="caution">
    <text evidence="7">The sequence shown here is derived from an EMBL/GenBank/DDBJ whole genome shotgun (WGS) entry which is preliminary data.</text>
</comment>
<dbReference type="GO" id="GO:0005737">
    <property type="term" value="C:cytoplasm"/>
    <property type="evidence" value="ECO:0007669"/>
    <property type="project" value="InterPro"/>
</dbReference>
<dbReference type="EMBL" id="WJIE01000012">
    <property type="protein sequence ID" value="MRG96510.1"/>
    <property type="molecule type" value="Genomic_DNA"/>
</dbReference>
<dbReference type="PRINTS" id="PR00394">
    <property type="entry name" value="RHSPROTEIN"/>
</dbReference>
<keyword evidence="8" id="KW-1185">Reference proteome</keyword>
<feature type="compositionally biased region" description="Pro residues" evidence="4">
    <location>
        <begin position="2075"/>
        <end position="2089"/>
    </location>
</feature>
<comment type="subcellular location">
    <subcellularLocation>
        <location evidence="1">Secreted</location>
    </subcellularLocation>
</comment>
<dbReference type="Pfam" id="PF03534">
    <property type="entry name" value="SpvB"/>
    <property type="match status" value="1"/>
</dbReference>
<feature type="compositionally biased region" description="Gly residues" evidence="4">
    <location>
        <begin position="2047"/>
        <end position="2063"/>
    </location>
</feature>
<dbReference type="PANTHER" id="PTHR32305:SF15">
    <property type="entry name" value="PROTEIN RHSA-RELATED"/>
    <property type="match status" value="1"/>
</dbReference>
<dbReference type="InterPro" id="IPR022385">
    <property type="entry name" value="Rhs_assc_core"/>
</dbReference>
<dbReference type="InterPro" id="IPR022044">
    <property type="entry name" value="TcdB_toxin_mid/C"/>
</dbReference>
<dbReference type="Proteomes" id="UP000440224">
    <property type="component" value="Unassembled WGS sequence"/>
</dbReference>
<dbReference type="InterPro" id="IPR022045">
    <property type="entry name" value="TcdB_toxin_mid/N"/>
</dbReference>
<dbReference type="Pfam" id="PF12256">
    <property type="entry name" value="TcdB_toxin_midN"/>
    <property type="match status" value="1"/>
</dbReference>
<reference evidence="7 8" key="1">
    <citation type="submission" date="2019-10" db="EMBL/GenBank/DDBJ databases">
        <title>A soil myxobacterium in the family Polyangiaceae.</title>
        <authorList>
            <person name="Li Y."/>
            <person name="Wang J."/>
        </authorList>
    </citation>
    <scope>NUCLEOTIDE SEQUENCE [LARGE SCALE GENOMIC DNA]</scope>
    <source>
        <strain evidence="7 8">DSM 14734</strain>
    </source>
</reference>
<feature type="region of interest" description="Disordered" evidence="4">
    <location>
        <begin position="1"/>
        <end position="29"/>
    </location>
</feature>
<dbReference type="SUPFAM" id="SSF69318">
    <property type="entry name" value="Integrin alpha N-terminal domain"/>
    <property type="match status" value="1"/>
</dbReference>
<dbReference type="Pfam" id="PF12255">
    <property type="entry name" value="TcdB_toxin_midC"/>
    <property type="match status" value="1"/>
</dbReference>
<keyword evidence="3" id="KW-0843">Virulence</keyword>
<dbReference type="GO" id="GO:0005576">
    <property type="term" value="C:extracellular region"/>
    <property type="evidence" value="ECO:0007669"/>
    <property type="project" value="UniProtKB-SubCell"/>
</dbReference>
<dbReference type="InterPro" id="IPR050708">
    <property type="entry name" value="T6SS_VgrG/RHS"/>
</dbReference>
<feature type="domain" description="Insecticide toxin TcdB middle/N-terminal" evidence="6">
    <location>
        <begin position="651"/>
        <end position="807"/>
    </location>
</feature>
<dbReference type="InterPro" id="IPR003284">
    <property type="entry name" value="Sal_SpvB"/>
</dbReference>
<protein>
    <submittedName>
        <fullName evidence="7">Toxin</fullName>
    </submittedName>
</protein>
<evidence type="ECO:0000256" key="4">
    <source>
        <dbReference type="SAM" id="MobiDB-lite"/>
    </source>
</evidence>
<evidence type="ECO:0000259" key="6">
    <source>
        <dbReference type="Pfam" id="PF12256"/>
    </source>
</evidence>
<dbReference type="InterPro" id="IPR028994">
    <property type="entry name" value="Integrin_alpha_N"/>
</dbReference>
<organism evidence="7 8">
    <name type="scientific">Polyangium spumosum</name>
    <dbReference type="NCBI Taxonomy" id="889282"/>
    <lineage>
        <taxon>Bacteria</taxon>
        <taxon>Pseudomonadati</taxon>
        <taxon>Myxococcota</taxon>
        <taxon>Polyangia</taxon>
        <taxon>Polyangiales</taxon>
        <taxon>Polyangiaceae</taxon>
        <taxon>Polyangium</taxon>
    </lineage>
</organism>
<proteinExistence type="predicted"/>
<gene>
    <name evidence="7" type="ORF">GF068_31985</name>
</gene>
<evidence type="ECO:0000256" key="1">
    <source>
        <dbReference type="ARBA" id="ARBA00004613"/>
    </source>
</evidence>
<evidence type="ECO:0000313" key="8">
    <source>
        <dbReference type="Proteomes" id="UP000440224"/>
    </source>
</evidence>
<feature type="region of interest" description="Disordered" evidence="4">
    <location>
        <begin position="2037"/>
        <end position="2101"/>
    </location>
</feature>
<evidence type="ECO:0000256" key="2">
    <source>
        <dbReference type="ARBA" id="ARBA00022525"/>
    </source>
</evidence>
<dbReference type="Gene3D" id="2.180.10.10">
    <property type="entry name" value="RHS repeat-associated core"/>
    <property type="match status" value="2"/>
</dbReference>
<evidence type="ECO:0000259" key="5">
    <source>
        <dbReference type="Pfam" id="PF12255"/>
    </source>
</evidence>
<feature type="domain" description="Insecticide toxin TcdB middle/C-terminal" evidence="5">
    <location>
        <begin position="850"/>
        <end position="948"/>
    </location>
</feature>
<evidence type="ECO:0000313" key="7">
    <source>
        <dbReference type="EMBL" id="MRG96510.1"/>
    </source>
</evidence>
<evidence type="ECO:0000256" key="3">
    <source>
        <dbReference type="ARBA" id="ARBA00023026"/>
    </source>
</evidence>
<dbReference type="OrthoDB" id="173976at2"/>
<keyword evidence="2" id="KW-0964">Secreted</keyword>